<dbReference type="EMBL" id="CP110236">
    <property type="protein sequence ID" value="WEG74459.1"/>
    <property type="molecule type" value="Genomic_DNA"/>
</dbReference>
<organism evidence="3 4">
    <name type="scientific">Vagococcus intermedius</name>
    <dbReference type="NCBI Taxonomy" id="2991418"/>
    <lineage>
        <taxon>Bacteria</taxon>
        <taxon>Bacillati</taxon>
        <taxon>Bacillota</taxon>
        <taxon>Bacilli</taxon>
        <taxon>Lactobacillales</taxon>
        <taxon>Enterococcaceae</taxon>
        <taxon>Vagococcus</taxon>
    </lineage>
</organism>
<dbReference type="RefSeq" id="WP_275470253.1">
    <property type="nucleotide sequence ID" value="NZ_CP110236.1"/>
</dbReference>
<dbReference type="Pfam" id="PF01051">
    <property type="entry name" value="Rep3_N"/>
    <property type="match status" value="1"/>
</dbReference>
<dbReference type="GO" id="GO:0006270">
    <property type="term" value="P:DNA replication initiation"/>
    <property type="evidence" value="ECO:0007669"/>
    <property type="project" value="InterPro"/>
</dbReference>
<dbReference type="InterPro" id="IPR000525">
    <property type="entry name" value="Initiator_Rep_WH1"/>
</dbReference>
<keyword evidence="4" id="KW-1185">Reference proteome</keyword>
<sequence>MSNDVVRYNNGFNTVPLRQFTPIEMDIFWSICSKMKRKGTKEITFEFETFKELANYTRREKEGFYKALKTLSDKLGSLTYKFEDEDEFEQLWLFQRFYISKKNESVTIQASERFEFILNSIGNDFTRFELENITHLSSGYTKELYRQLMSHRDKKTRKGAWYVKVEDFRSVMQVPQSFRMTNIDKRIFDVANKEFTTPNEYGEVIFSKFRVEKVKARKGNKISSFRIYFQEPDILTVPMTNWLEDSEESLYAK</sequence>
<evidence type="ECO:0000313" key="4">
    <source>
        <dbReference type="Proteomes" id="UP001179647"/>
    </source>
</evidence>
<dbReference type="SUPFAM" id="SSF46785">
    <property type="entry name" value="Winged helix' DNA-binding domain"/>
    <property type="match status" value="2"/>
</dbReference>
<keyword evidence="3" id="KW-0614">Plasmid</keyword>
<dbReference type="AlphaFoldDB" id="A0AAF0I8T2"/>
<evidence type="ECO:0000259" key="2">
    <source>
        <dbReference type="Pfam" id="PF01051"/>
    </source>
</evidence>
<dbReference type="InterPro" id="IPR036388">
    <property type="entry name" value="WH-like_DNA-bd_sf"/>
</dbReference>
<evidence type="ECO:0000256" key="1">
    <source>
        <dbReference type="ARBA" id="ARBA00038283"/>
    </source>
</evidence>
<dbReference type="InterPro" id="IPR036390">
    <property type="entry name" value="WH_DNA-bd_sf"/>
</dbReference>
<dbReference type="Gene3D" id="1.10.10.10">
    <property type="entry name" value="Winged helix-like DNA-binding domain superfamily/Winged helix DNA-binding domain"/>
    <property type="match status" value="2"/>
</dbReference>
<dbReference type="KEGG" id="vie:OL234_10975"/>
<proteinExistence type="inferred from homology"/>
<evidence type="ECO:0000313" key="3">
    <source>
        <dbReference type="EMBL" id="WEG74459.1"/>
    </source>
</evidence>
<gene>
    <name evidence="3" type="ORF">OL234_10975</name>
</gene>
<name>A0AAF0I8T2_9ENTE</name>
<dbReference type="Pfam" id="PF21205">
    <property type="entry name" value="Rep3_C"/>
    <property type="match status" value="1"/>
</dbReference>
<reference evidence="3" key="1">
    <citation type="submission" date="2022-10" db="EMBL/GenBank/DDBJ databases">
        <title>Vagococcus sp. isolated from poultry meat.</title>
        <authorList>
            <person name="Johansson P."/>
            <person name="Bjorkroth J."/>
        </authorList>
    </citation>
    <scope>NUCLEOTIDE SEQUENCE</scope>
    <source>
        <strain evidence="3">STAA11</strain>
        <plasmid evidence="3">unnamed4</plasmid>
    </source>
</reference>
<geneLocation type="plasmid" evidence="3 4">
    <name>unnamed4</name>
</geneLocation>
<dbReference type="GO" id="GO:0003887">
    <property type="term" value="F:DNA-directed DNA polymerase activity"/>
    <property type="evidence" value="ECO:0007669"/>
    <property type="project" value="InterPro"/>
</dbReference>
<dbReference type="Proteomes" id="UP001179647">
    <property type="component" value="Plasmid unnamed4"/>
</dbReference>
<protein>
    <submittedName>
        <fullName evidence="3">Replication initiation protein</fullName>
    </submittedName>
</protein>
<feature type="domain" description="Initiator Rep protein WH1" evidence="2">
    <location>
        <begin position="6"/>
        <end position="148"/>
    </location>
</feature>
<accession>A0AAF0I8T2</accession>
<comment type="similarity">
    <text evidence="1">Belongs to the initiator RepB protein family.</text>
</comment>